<proteinExistence type="predicted"/>
<gene>
    <name evidence="2" type="ORF">X777_15115</name>
</gene>
<evidence type="ECO:0000256" key="1">
    <source>
        <dbReference type="SAM" id="MobiDB-lite"/>
    </source>
</evidence>
<feature type="compositionally biased region" description="Basic and acidic residues" evidence="1">
    <location>
        <begin position="51"/>
        <end position="61"/>
    </location>
</feature>
<organism evidence="2 3">
    <name type="scientific">Ooceraea biroi</name>
    <name type="common">Clonal raider ant</name>
    <name type="synonym">Cerapachys biroi</name>
    <dbReference type="NCBI Taxonomy" id="2015173"/>
    <lineage>
        <taxon>Eukaryota</taxon>
        <taxon>Metazoa</taxon>
        <taxon>Ecdysozoa</taxon>
        <taxon>Arthropoda</taxon>
        <taxon>Hexapoda</taxon>
        <taxon>Insecta</taxon>
        <taxon>Pterygota</taxon>
        <taxon>Neoptera</taxon>
        <taxon>Endopterygota</taxon>
        <taxon>Hymenoptera</taxon>
        <taxon>Apocrita</taxon>
        <taxon>Aculeata</taxon>
        <taxon>Formicoidea</taxon>
        <taxon>Formicidae</taxon>
        <taxon>Dorylinae</taxon>
        <taxon>Ooceraea</taxon>
    </lineage>
</organism>
<evidence type="ECO:0000313" key="2">
    <source>
        <dbReference type="EMBL" id="EZA60178.1"/>
    </source>
</evidence>
<keyword evidence="3" id="KW-1185">Reference proteome</keyword>
<dbReference type="AlphaFoldDB" id="A0A026WWI7"/>
<dbReference type="EMBL" id="KK107079">
    <property type="protein sequence ID" value="EZA60178.1"/>
    <property type="molecule type" value="Genomic_DNA"/>
</dbReference>
<dbReference type="Proteomes" id="UP000053097">
    <property type="component" value="Unassembled WGS sequence"/>
</dbReference>
<name>A0A026WWI7_OOCBI</name>
<protein>
    <submittedName>
        <fullName evidence="2">Uncharacterized protein</fullName>
    </submittedName>
</protein>
<accession>A0A026WWI7</accession>
<sequence length="61" mass="7012">MKNDKEAPWFRVETRESAAKQGGKEKKKRQRERENGGGPLGVERVEDGEDDARRGEEEQEP</sequence>
<reference evidence="2 3" key="1">
    <citation type="journal article" date="2014" name="Curr. Biol.">
        <title>The genome of the clonal raider ant Cerapachys biroi.</title>
        <authorList>
            <person name="Oxley P.R."/>
            <person name="Ji L."/>
            <person name="Fetter-Pruneda I."/>
            <person name="McKenzie S.K."/>
            <person name="Li C."/>
            <person name="Hu H."/>
            <person name="Zhang G."/>
            <person name="Kronauer D.J."/>
        </authorList>
    </citation>
    <scope>NUCLEOTIDE SEQUENCE [LARGE SCALE GENOMIC DNA]</scope>
</reference>
<feature type="region of interest" description="Disordered" evidence="1">
    <location>
        <begin position="1"/>
        <end position="61"/>
    </location>
</feature>
<feature type="compositionally biased region" description="Basic and acidic residues" evidence="1">
    <location>
        <begin position="1"/>
        <end position="24"/>
    </location>
</feature>
<evidence type="ECO:0000313" key="3">
    <source>
        <dbReference type="Proteomes" id="UP000053097"/>
    </source>
</evidence>